<proteinExistence type="predicted"/>
<organism evidence="2 3">
    <name type="scientific">Desulfofustis glycolicus DSM 9705</name>
    <dbReference type="NCBI Taxonomy" id="1121409"/>
    <lineage>
        <taxon>Bacteria</taxon>
        <taxon>Pseudomonadati</taxon>
        <taxon>Thermodesulfobacteriota</taxon>
        <taxon>Desulfobulbia</taxon>
        <taxon>Desulfobulbales</taxon>
        <taxon>Desulfocapsaceae</taxon>
        <taxon>Desulfofustis</taxon>
    </lineage>
</organism>
<dbReference type="RefSeq" id="WP_073378570.1">
    <property type="nucleotide sequence ID" value="NZ_FQXS01000031.1"/>
</dbReference>
<dbReference type="InterPro" id="IPR001303">
    <property type="entry name" value="Aldolase_II/adducin_N"/>
</dbReference>
<evidence type="ECO:0000259" key="1">
    <source>
        <dbReference type="SMART" id="SM01007"/>
    </source>
</evidence>
<dbReference type="Proteomes" id="UP000184139">
    <property type="component" value="Unassembled WGS sequence"/>
</dbReference>
<dbReference type="SMART" id="SM01007">
    <property type="entry name" value="Aldolase_II"/>
    <property type="match status" value="1"/>
</dbReference>
<protein>
    <submittedName>
        <fullName evidence="2">Ribulose-5-phosphate 4-epimerase/Fuculose-1-phosphate aldolase</fullName>
    </submittedName>
</protein>
<dbReference type="OrthoDB" id="422493at2"/>
<dbReference type="STRING" id="1121409.SAMN02745124_03782"/>
<evidence type="ECO:0000313" key="2">
    <source>
        <dbReference type="EMBL" id="SHI08920.1"/>
    </source>
</evidence>
<gene>
    <name evidence="2" type="ORF">SAMN02745124_03782</name>
</gene>
<reference evidence="2 3" key="1">
    <citation type="submission" date="2016-11" db="EMBL/GenBank/DDBJ databases">
        <authorList>
            <person name="Jaros S."/>
            <person name="Januszkiewicz K."/>
            <person name="Wedrychowicz H."/>
        </authorList>
    </citation>
    <scope>NUCLEOTIDE SEQUENCE [LARGE SCALE GENOMIC DNA]</scope>
    <source>
        <strain evidence="2 3">DSM 9705</strain>
    </source>
</reference>
<sequence>MMSTTAEGVSKFTLQFVEQECIDDAMIREVEAWRQILWRLGLIGRSPERYDGTGYGNISVRISGDNFAGFLVSGTQTGGLPALSAKHYAWVTDWDPAGNTVTARGLTAPSSEALTHGQIYGLDDAVQCVVHAHCPEIWLQADRLHLPCTDPAASYGTPEMAREVQRIFADCRRSGQRLLVMGGHLDGVISFGENPAGAVGVMIEMLALSLAQGGPEDGP</sequence>
<accession>A0A1M5YA12</accession>
<feature type="domain" description="Class II aldolase/adducin N-terminal" evidence="1">
    <location>
        <begin position="28"/>
        <end position="213"/>
    </location>
</feature>
<dbReference type="Gene3D" id="3.40.225.10">
    <property type="entry name" value="Class II aldolase/adducin N-terminal domain"/>
    <property type="match status" value="1"/>
</dbReference>
<dbReference type="SUPFAM" id="SSF53639">
    <property type="entry name" value="AraD/HMP-PK domain-like"/>
    <property type="match status" value="1"/>
</dbReference>
<dbReference type="Pfam" id="PF00596">
    <property type="entry name" value="Aldolase_II"/>
    <property type="match status" value="1"/>
</dbReference>
<evidence type="ECO:0000313" key="3">
    <source>
        <dbReference type="Proteomes" id="UP000184139"/>
    </source>
</evidence>
<dbReference type="AlphaFoldDB" id="A0A1M5YA12"/>
<dbReference type="EMBL" id="FQXS01000031">
    <property type="protein sequence ID" value="SHI08920.1"/>
    <property type="molecule type" value="Genomic_DNA"/>
</dbReference>
<dbReference type="InterPro" id="IPR036409">
    <property type="entry name" value="Aldolase_II/adducin_N_sf"/>
</dbReference>
<keyword evidence="3" id="KW-1185">Reference proteome</keyword>
<name>A0A1M5YA12_9BACT</name>